<dbReference type="Proteomes" id="UP001163321">
    <property type="component" value="Chromosome 12"/>
</dbReference>
<reference evidence="1 2" key="1">
    <citation type="journal article" date="2022" name="bioRxiv">
        <title>The genome of the oomycete Peronosclerospora sorghi, a cosmopolitan pathogen of maize and sorghum, is inflated with dispersed pseudogenes.</title>
        <authorList>
            <person name="Fletcher K."/>
            <person name="Martin F."/>
            <person name="Isakeit T."/>
            <person name="Cavanaugh K."/>
            <person name="Magill C."/>
            <person name="Michelmore R."/>
        </authorList>
    </citation>
    <scope>NUCLEOTIDE SEQUENCE [LARGE SCALE GENOMIC DNA]</scope>
    <source>
        <strain evidence="1">P6</strain>
    </source>
</reference>
<protein>
    <submittedName>
        <fullName evidence="1">Uncharacterized protein</fullName>
    </submittedName>
</protein>
<keyword evidence="2" id="KW-1185">Reference proteome</keyword>
<dbReference type="EMBL" id="CM047591">
    <property type="protein sequence ID" value="KAI9918799.1"/>
    <property type="molecule type" value="Genomic_DNA"/>
</dbReference>
<gene>
    <name evidence="1" type="ORF">PsorP6_011297</name>
</gene>
<sequence>MDQMVRPTVGDALVGEIMPPVVNIDTLVARAAKLMANTKNMANVLSDEQELCGMVTTKDLIRKLVAKGLYAETTTVKEVMTVDPDLMGPNVSIVDGLRSLHDAGQLFMPILAHDGEILGMDDVICLDRRSCRGGWRANNFWGRGLRSRKLSLSRSDRYVALESNCCLESLLTHQFRTLAENTSLVSAENGVIMEKVAFGFAVCASRTYCLLMKMS</sequence>
<accession>A0ACC0WLB1</accession>
<proteinExistence type="predicted"/>
<comment type="caution">
    <text evidence="1">The sequence shown here is derived from an EMBL/GenBank/DDBJ whole genome shotgun (WGS) entry which is preliminary data.</text>
</comment>
<evidence type="ECO:0000313" key="1">
    <source>
        <dbReference type="EMBL" id="KAI9918799.1"/>
    </source>
</evidence>
<name>A0ACC0WLB1_9STRA</name>
<organism evidence="1 2">
    <name type="scientific">Peronosclerospora sorghi</name>
    <dbReference type="NCBI Taxonomy" id="230839"/>
    <lineage>
        <taxon>Eukaryota</taxon>
        <taxon>Sar</taxon>
        <taxon>Stramenopiles</taxon>
        <taxon>Oomycota</taxon>
        <taxon>Peronosporomycetes</taxon>
        <taxon>Peronosporales</taxon>
        <taxon>Peronosporaceae</taxon>
        <taxon>Peronosclerospora</taxon>
    </lineage>
</organism>
<evidence type="ECO:0000313" key="2">
    <source>
        <dbReference type="Proteomes" id="UP001163321"/>
    </source>
</evidence>